<accession>A0A1U9JTC6</accession>
<evidence type="ECO:0000313" key="2">
    <source>
        <dbReference type="EMBL" id="AQS41118.1"/>
    </source>
</evidence>
<dbReference type="EMBL" id="CP017315">
    <property type="protein sequence ID" value="AQS41118.1"/>
    <property type="molecule type" value="Genomic_DNA"/>
</dbReference>
<evidence type="ECO:0000256" key="1">
    <source>
        <dbReference type="SAM" id="Phobius"/>
    </source>
</evidence>
<protein>
    <recommendedName>
        <fullName evidence="4">DUF485 domain-containing protein</fullName>
    </recommendedName>
</protein>
<keyword evidence="3" id="KW-1185">Reference proteome</keyword>
<name>A0A1U9JTC6_9HYPH</name>
<feature type="transmembrane region" description="Helical" evidence="1">
    <location>
        <begin position="24"/>
        <end position="46"/>
    </location>
</feature>
<keyword evidence="1" id="KW-0472">Membrane</keyword>
<evidence type="ECO:0000313" key="3">
    <source>
        <dbReference type="Proteomes" id="UP000188912"/>
    </source>
</evidence>
<dbReference type="Proteomes" id="UP000188912">
    <property type="component" value="Chromosome"/>
</dbReference>
<reference evidence="2 3" key="2">
    <citation type="journal article" date="2016" name="Sci. Rep.">
        <title>The genome of Rhizobiales bacteria in predatory ants reveals urease gene functions but no genes for nitrogen fixation.</title>
        <authorList>
            <person name="Neuvonen M.M."/>
            <person name="Tamarit D."/>
            <person name="Naslund K."/>
            <person name="Liebig J."/>
            <person name="Feldhaar H."/>
            <person name="Moran N.A."/>
            <person name="Guy L."/>
            <person name="Andersson S.G."/>
        </authorList>
    </citation>
    <scope>NUCLEOTIDE SEQUENCE [LARGE SCALE GENOMIC DNA]</scope>
    <source>
        <strain evidence="2 3">Hsal</strain>
    </source>
</reference>
<dbReference type="PANTHER" id="PTHR38598:SF1">
    <property type="entry name" value="INNER MEMBRANE PROTEIN YJCH"/>
    <property type="match status" value="1"/>
</dbReference>
<sequence>MNQEIINRIEADPNYVALRRKRNVLGVSLTMIVMVVYYGWIALIAFDMEFLVRRIGGGVTTLAIPVGLGVLVISVLVTVFYVLRANKTYDGLIEKIAAEVQK</sequence>
<dbReference type="InterPro" id="IPR052959">
    <property type="entry name" value="Inner_membrane_assoc"/>
</dbReference>
<dbReference type="KEGG" id="thd:BHV28_04050"/>
<dbReference type="PANTHER" id="PTHR38598">
    <property type="entry name" value="INNER MEMBRANE PROTEIN YJCH"/>
    <property type="match status" value="1"/>
</dbReference>
<proteinExistence type="predicted"/>
<dbReference type="STRING" id="1902579.BHV28_04050"/>
<evidence type="ECO:0008006" key="4">
    <source>
        <dbReference type="Google" id="ProtNLM"/>
    </source>
</evidence>
<dbReference type="Pfam" id="PF04341">
    <property type="entry name" value="DUF485"/>
    <property type="match status" value="1"/>
</dbReference>
<gene>
    <name evidence="2" type="ORF">BHV28_04050</name>
</gene>
<organism evidence="2 3">
    <name type="scientific">Candidatus Tokpelaia hoelldobleri</name>
    <dbReference type="NCBI Taxonomy" id="1902579"/>
    <lineage>
        <taxon>Bacteria</taxon>
        <taxon>Pseudomonadati</taxon>
        <taxon>Pseudomonadota</taxon>
        <taxon>Alphaproteobacteria</taxon>
        <taxon>Hyphomicrobiales</taxon>
        <taxon>Candidatus Tokpelaia</taxon>
    </lineage>
</organism>
<feature type="transmembrane region" description="Helical" evidence="1">
    <location>
        <begin position="58"/>
        <end position="83"/>
    </location>
</feature>
<dbReference type="GO" id="GO:0005886">
    <property type="term" value="C:plasma membrane"/>
    <property type="evidence" value="ECO:0007669"/>
    <property type="project" value="TreeGrafter"/>
</dbReference>
<dbReference type="AlphaFoldDB" id="A0A1U9JTC6"/>
<keyword evidence="1" id="KW-0812">Transmembrane</keyword>
<reference evidence="2 3" key="1">
    <citation type="journal article" date="2010" name="Science">
        <title>Genomic comparison of the ants Camponotus floridanus and Harpegnathos saltator.</title>
        <authorList>
            <person name="Bonasio R."/>
            <person name="Zhang G."/>
            <person name="Ye C."/>
            <person name="Mutti N.S."/>
            <person name="Fang X."/>
            <person name="Qin N."/>
            <person name="Donahue G."/>
            <person name="Yang P."/>
            <person name="Li Q."/>
            <person name="Li C."/>
            <person name="Zhang P."/>
            <person name="Huang Z."/>
            <person name="Berger S.L."/>
            <person name="Reinberg D."/>
            <person name="Wang J."/>
            <person name="Liebig J."/>
        </authorList>
    </citation>
    <scope>NUCLEOTIDE SEQUENCE [LARGE SCALE GENOMIC DNA]</scope>
    <source>
        <strain evidence="2 3">Hsal</strain>
    </source>
</reference>
<keyword evidence="1" id="KW-1133">Transmembrane helix</keyword>
<dbReference type="InterPro" id="IPR007436">
    <property type="entry name" value="DUF485"/>
</dbReference>